<reference evidence="2 3" key="1">
    <citation type="journal article" date="2016" name="Front. Microbiol.">
        <title>Genome and transcriptome sequences reveal the specific parasitism of the nematophagous Purpureocillium lilacinum 36-1.</title>
        <authorList>
            <person name="Xie J."/>
            <person name="Li S."/>
            <person name="Mo C."/>
            <person name="Xiao X."/>
            <person name="Peng D."/>
            <person name="Wang G."/>
            <person name="Xiao Y."/>
        </authorList>
    </citation>
    <scope>NUCLEOTIDE SEQUENCE [LARGE SCALE GENOMIC DNA]</scope>
    <source>
        <strain evidence="2 3">36-1</strain>
    </source>
</reference>
<accession>A0A2U3E0N1</accession>
<organism evidence="2 3">
    <name type="scientific">Purpureocillium lilacinum</name>
    <name type="common">Paecilomyces lilacinus</name>
    <dbReference type="NCBI Taxonomy" id="33203"/>
    <lineage>
        <taxon>Eukaryota</taxon>
        <taxon>Fungi</taxon>
        <taxon>Dikarya</taxon>
        <taxon>Ascomycota</taxon>
        <taxon>Pezizomycotina</taxon>
        <taxon>Sordariomycetes</taxon>
        <taxon>Hypocreomycetidae</taxon>
        <taxon>Hypocreales</taxon>
        <taxon>Ophiocordycipitaceae</taxon>
        <taxon>Purpureocillium</taxon>
    </lineage>
</organism>
<dbReference type="AlphaFoldDB" id="A0A2U3E0N1"/>
<evidence type="ECO:0000313" key="3">
    <source>
        <dbReference type="Proteomes" id="UP000245956"/>
    </source>
</evidence>
<gene>
    <name evidence="2" type="ORF">PCL_02466</name>
</gene>
<evidence type="ECO:0000313" key="2">
    <source>
        <dbReference type="EMBL" id="PWI68065.1"/>
    </source>
</evidence>
<sequence>MICWMDMWEDWSWDLDPGHLYRRAQRHLPSGVGEPPPGIEPDSSPLRGPAGCIRARSLDEKYTTTTGRGDDVDAHDTHHPWDGMGWDGMRTAVAHKHGRNLMLRDCLRPAPVVVAPCAPGTRTCKAPSNRIESTMEWRARWPLAHGRRGCPGHAMPCHAAHPGQPSQPTHREVGPSGEACTRPRRDSSVLIGRVRGQRPGLLRAGHTHAALPARTLALALAPASPRQGSPSPPRRFKTTGLADVDARRNACASCL</sequence>
<evidence type="ECO:0000256" key="1">
    <source>
        <dbReference type="SAM" id="MobiDB-lite"/>
    </source>
</evidence>
<protein>
    <submittedName>
        <fullName evidence="2">Uncharacterized protein</fullName>
    </submittedName>
</protein>
<feature type="region of interest" description="Disordered" evidence="1">
    <location>
        <begin position="30"/>
        <end position="50"/>
    </location>
</feature>
<name>A0A2U3E0N1_PURLI</name>
<dbReference type="EMBL" id="LCWV01000016">
    <property type="protein sequence ID" value="PWI68065.1"/>
    <property type="molecule type" value="Genomic_DNA"/>
</dbReference>
<proteinExistence type="predicted"/>
<dbReference type="Proteomes" id="UP000245956">
    <property type="component" value="Unassembled WGS sequence"/>
</dbReference>
<feature type="region of interest" description="Disordered" evidence="1">
    <location>
        <begin position="160"/>
        <end position="187"/>
    </location>
</feature>
<comment type="caution">
    <text evidence="2">The sequence shown here is derived from an EMBL/GenBank/DDBJ whole genome shotgun (WGS) entry which is preliminary data.</text>
</comment>